<reference evidence="1 2" key="1">
    <citation type="submission" date="2020-08" db="EMBL/GenBank/DDBJ databases">
        <title>Sequencing the genomes of 1000 actinobacteria strains.</title>
        <authorList>
            <person name="Klenk H.-P."/>
        </authorList>
    </citation>
    <scope>NUCLEOTIDE SEQUENCE [LARGE SCALE GENOMIC DNA]</scope>
    <source>
        <strain evidence="1 2">DSM 41654</strain>
    </source>
</reference>
<evidence type="ECO:0000313" key="2">
    <source>
        <dbReference type="Proteomes" id="UP000540506"/>
    </source>
</evidence>
<keyword evidence="2" id="KW-1185">Reference proteome</keyword>
<proteinExistence type="predicted"/>
<accession>A0A7W7RAA7</accession>
<dbReference type="AlphaFoldDB" id="A0A7W7RAA7"/>
<name>A0A7W7RAA7_KITKI</name>
<comment type="caution">
    <text evidence="1">The sequence shown here is derived from an EMBL/GenBank/DDBJ whole genome shotgun (WGS) entry which is preliminary data.</text>
</comment>
<protein>
    <submittedName>
        <fullName evidence="1">Uncharacterized protein</fullName>
    </submittedName>
</protein>
<sequence length="46" mass="5125">MLHRQIGPRRSRIDMHDVPAPAALNALLEDLLKHLRQARDTAAAGK</sequence>
<dbReference type="Proteomes" id="UP000540506">
    <property type="component" value="Unassembled WGS sequence"/>
</dbReference>
<dbReference type="EMBL" id="JACHJV010000003">
    <property type="protein sequence ID" value="MBB4928342.1"/>
    <property type="molecule type" value="Genomic_DNA"/>
</dbReference>
<gene>
    <name evidence="1" type="ORF">FHR34_007439</name>
</gene>
<organism evidence="1 2">
    <name type="scientific">Kitasatospora kifunensis</name>
    <name type="common">Streptomyces kifunensis</name>
    <dbReference type="NCBI Taxonomy" id="58351"/>
    <lineage>
        <taxon>Bacteria</taxon>
        <taxon>Bacillati</taxon>
        <taxon>Actinomycetota</taxon>
        <taxon>Actinomycetes</taxon>
        <taxon>Kitasatosporales</taxon>
        <taxon>Streptomycetaceae</taxon>
        <taxon>Kitasatospora</taxon>
    </lineage>
</organism>
<evidence type="ECO:0000313" key="1">
    <source>
        <dbReference type="EMBL" id="MBB4928342.1"/>
    </source>
</evidence>